<proteinExistence type="predicted"/>
<evidence type="ECO:0000313" key="2">
    <source>
        <dbReference type="Proteomes" id="UP000237144"/>
    </source>
</evidence>
<reference evidence="1 2" key="1">
    <citation type="journal article" date="2018" name="Front. Microbiol.">
        <title>Prospects for Fungal Bioremediation of Acidic Radioactive Waste Sites: Characterization and Genome Sequence of Rhodotorula taiwanensis MD1149.</title>
        <authorList>
            <person name="Tkavc R."/>
            <person name="Matrosova V.Y."/>
            <person name="Grichenko O.E."/>
            <person name="Gostincar C."/>
            <person name="Volpe R.P."/>
            <person name="Klimenkova P."/>
            <person name="Gaidamakova E.K."/>
            <person name="Zhou C.E."/>
            <person name="Stewart B.J."/>
            <person name="Lyman M.G."/>
            <person name="Malfatti S.A."/>
            <person name="Rubinfeld B."/>
            <person name="Courtot M."/>
            <person name="Singh J."/>
            <person name="Dalgard C.L."/>
            <person name="Hamilton T."/>
            <person name="Frey K.G."/>
            <person name="Gunde-Cimerman N."/>
            <person name="Dugan L."/>
            <person name="Daly M.J."/>
        </authorList>
    </citation>
    <scope>NUCLEOTIDE SEQUENCE [LARGE SCALE GENOMIC DNA]</scope>
    <source>
        <strain evidence="1 2">MD1149</strain>
    </source>
</reference>
<evidence type="ECO:0000313" key="1">
    <source>
        <dbReference type="EMBL" id="POY70954.1"/>
    </source>
</evidence>
<protein>
    <submittedName>
        <fullName evidence="1">Uncharacterized protein</fullName>
    </submittedName>
</protein>
<comment type="caution">
    <text evidence="1">The sequence shown here is derived from an EMBL/GenBank/DDBJ whole genome shotgun (WGS) entry which is preliminary data.</text>
</comment>
<dbReference type="Proteomes" id="UP000237144">
    <property type="component" value="Unassembled WGS sequence"/>
</dbReference>
<dbReference type="EMBL" id="PJQD01000094">
    <property type="protein sequence ID" value="POY70954.1"/>
    <property type="molecule type" value="Genomic_DNA"/>
</dbReference>
<sequence length="232" mass="26823">MSYSDRELDDRGQLEDKLRRLRAAATRHEDHWVIHTVDQMSVDIYAAPKFAYLKWQIDDTLLYYRLLARRPRVGVESAPPQKYYGELWKAMRAFAPDRVRAHPRPERYRTGVQYSRLQADLKDVIEAAADRVLAEDRVHLVTQARSDLIDLAKASVRACTLMPSLMHGDLLAISREQPISEAEEALSTHNDITHALNGRPHLDYRFLYWRNHLILGIFNCPWAESEGSDSEA</sequence>
<name>A0A2S5B2F0_9BASI</name>
<accession>A0A2S5B2F0</accession>
<gene>
    <name evidence="1" type="ORF">BMF94_6032</name>
</gene>
<keyword evidence="2" id="KW-1185">Reference proteome</keyword>
<organism evidence="1 2">
    <name type="scientific">Rhodotorula taiwanensis</name>
    <dbReference type="NCBI Taxonomy" id="741276"/>
    <lineage>
        <taxon>Eukaryota</taxon>
        <taxon>Fungi</taxon>
        <taxon>Dikarya</taxon>
        <taxon>Basidiomycota</taxon>
        <taxon>Pucciniomycotina</taxon>
        <taxon>Microbotryomycetes</taxon>
        <taxon>Sporidiobolales</taxon>
        <taxon>Sporidiobolaceae</taxon>
        <taxon>Rhodotorula</taxon>
    </lineage>
</organism>
<dbReference type="AlphaFoldDB" id="A0A2S5B2F0"/>